<dbReference type="EMBL" id="VLYX01000045">
    <property type="protein sequence ID" value="MDR4329005.1"/>
    <property type="molecule type" value="Genomic_DNA"/>
</dbReference>
<evidence type="ECO:0000313" key="3">
    <source>
        <dbReference type="EMBL" id="MDR4329005.1"/>
    </source>
</evidence>
<sequence>MRTLEKYNECEIDKKDYENVKIRLAIVESKVEKIEENIEKILSNTNWLVKTIVGGIIATILTFLLKGGGM</sequence>
<keyword evidence="2" id="KW-0812">Transmembrane</keyword>
<accession>A0AAJ2DMD3</accession>
<name>A0AAJ2DMD3_9BACI</name>
<keyword evidence="2" id="KW-1133">Transmembrane helix</keyword>
<evidence type="ECO:0000313" key="4">
    <source>
        <dbReference type="Proteomes" id="UP001248134"/>
    </source>
</evidence>
<feature type="transmembrane region" description="Helical" evidence="2">
    <location>
        <begin position="47"/>
        <end position="65"/>
    </location>
</feature>
<dbReference type="AlphaFoldDB" id="A0AAJ2DMD3"/>
<keyword evidence="2" id="KW-0472">Membrane</keyword>
<protein>
    <recommendedName>
        <fullName evidence="5">Hemolysin XhlA</fullName>
    </recommendedName>
</protein>
<feature type="coiled-coil region" evidence="1">
    <location>
        <begin position="17"/>
        <end position="44"/>
    </location>
</feature>
<keyword evidence="1" id="KW-0175">Coiled coil</keyword>
<organism evidence="3 4">
    <name type="scientific">Bacillus pseudomycoides</name>
    <dbReference type="NCBI Taxonomy" id="64104"/>
    <lineage>
        <taxon>Bacteria</taxon>
        <taxon>Bacillati</taxon>
        <taxon>Bacillota</taxon>
        <taxon>Bacilli</taxon>
        <taxon>Bacillales</taxon>
        <taxon>Bacillaceae</taxon>
        <taxon>Bacillus</taxon>
        <taxon>Bacillus cereus group</taxon>
    </lineage>
</organism>
<dbReference type="Proteomes" id="UP001248134">
    <property type="component" value="Unassembled WGS sequence"/>
</dbReference>
<evidence type="ECO:0008006" key="5">
    <source>
        <dbReference type="Google" id="ProtNLM"/>
    </source>
</evidence>
<comment type="caution">
    <text evidence="3">The sequence shown here is derived from an EMBL/GenBank/DDBJ whole genome shotgun (WGS) entry which is preliminary data.</text>
</comment>
<proteinExistence type="predicted"/>
<evidence type="ECO:0000256" key="1">
    <source>
        <dbReference type="SAM" id="Coils"/>
    </source>
</evidence>
<reference evidence="3" key="1">
    <citation type="submission" date="2019-07" db="EMBL/GenBank/DDBJ databases">
        <title>Phylogenomic Reclassification of ATCC Bacillus Strains and Various Taxa within the Genus Bacillus.</title>
        <authorList>
            <person name="Riojas M.A."/>
            <person name="Frank A.M."/>
            <person name="Fenn S.L."/>
            <person name="King S.P."/>
            <person name="Brower S.M."/>
            <person name="Hazbon M.H."/>
        </authorList>
    </citation>
    <scope>NUCLEOTIDE SEQUENCE</scope>
    <source>
        <strain evidence="3">NR-12239</strain>
    </source>
</reference>
<dbReference type="RefSeq" id="WP_003209952.1">
    <property type="nucleotide sequence ID" value="NZ_CM000744.1"/>
</dbReference>
<gene>
    <name evidence="3" type="ORF">FOS08_24870</name>
</gene>
<evidence type="ECO:0000256" key="2">
    <source>
        <dbReference type="SAM" id="Phobius"/>
    </source>
</evidence>